<feature type="transmembrane region" description="Helical" evidence="12">
    <location>
        <begin position="183"/>
        <end position="201"/>
    </location>
</feature>
<feature type="transmembrane region" description="Helical" evidence="12">
    <location>
        <begin position="292"/>
        <end position="310"/>
    </location>
</feature>
<organism evidence="15 16">
    <name type="scientific">Acer yangbiense</name>
    <dbReference type="NCBI Taxonomy" id="1000413"/>
    <lineage>
        <taxon>Eukaryota</taxon>
        <taxon>Viridiplantae</taxon>
        <taxon>Streptophyta</taxon>
        <taxon>Embryophyta</taxon>
        <taxon>Tracheophyta</taxon>
        <taxon>Spermatophyta</taxon>
        <taxon>Magnoliopsida</taxon>
        <taxon>eudicotyledons</taxon>
        <taxon>Gunneridae</taxon>
        <taxon>Pentapetalae</taxon>
        <taxon>rosids</taxon>
        <taxon>malvids</taxon>
        <taxon>Sapindales</taxon>
        <taxon>Sapindaceae</taxon>
        <taxon>Hippocastanoideae</taxon>
        <taxon>Acereae</taxon>
        <taxon>Acer</taxon>
    </lineage>
</organism>
<dbReference type="SMART" id="SM00382">
    <property type="entry name" value="AAA"/>
    <property type="match status" value="2"/>
</dbReference>
<dbReference type="InterPro" id="IPR039421">
    <property type="entry name" value="Type_1_exporter"/>
</dbReference>
<evidence type="ECO:0000256" key="5">
    <source>
        <dbReference type="ARBA" id="ARBA00022737"/>
    </source>
</evidence>
<dbReference type="GO" id="GO:0005524">
    <property type="term" value="F:ATP binding"/>
    <property type="evidence" value="ECO:0007669"/>
    <property type="project" value="UniProtKB-KW"/>
</dbReference>
<feature type="region of interest" description="Disordered" evidence="11">
    <location>
        <begin position="598"/>
        <end position="658"/>
    </location>
</feature>
<feature type="domain" description="ABC transporter" evidence="13">
    <location>
        <begin position="1000"/>
        <end position="1237"/>
    </location>
</feature>
<feature type="transmembrane region" description="Helical" evidence="12">
    <location>
        <begin position="938"/>
        <end position="957"/>
    </location>
</feature>
<dbReference type="GO" id="GO:0010329">
    <property type="term" value="F:auxin efflux transmembrane transporter activity"/>
    <property type="evidence" value="ECO:0007669"/>
    <property type="project" value="UniProtKB-ARBA"/>
</dbReference>
<feature type="transmembrane region" description="Helical" evidence="12">
    <location>
        <begin position="901"/>
        <end position="926"/>
    </location>
</feature>
<dbReference type="GO" id="GO:0005743">
    <property type="term" value="C:mitochondrial inner membrane"/>
    <property type="evidence" value="ECO:0007669"/>
    <property type="project" value="TreeGrafter"/>
</dbReference>
<dbReference type="InterPro" id="IPR011527">
    <property type="entry name" value="ABC1_TM_dom"/>
</dbReference>
<dbReference type="SUPFAM" id="SSF90123">
    <property type="entry name" value="ABC transporter transmembrane region"/>
    <property type="match status" value="2"/>
</dbReference>
<protein>
    <submittedName>
        <fullName evidence="15">Uncharacterized protein</fullName>
    </submittedName>
</protein>
<dbReference type="Pfam" id="PF00005">
    <property type="entry name" value="ABC_tran"/>
    <property type="match status" value="2"/>
</dbReference>
<dbReference type="GO" id="GO:0005886">
    <property type="term" value="C:plasma membrane"/>
    <property type="evidence" value="ECO:0007669"/>
    <property type="project" value="UniProtKB-SubCell"/>
</dbReference>
<comment type="subcellular location">
    <subcellularLocation>
        <location evidence="1">Cell membrane</location>
        <topology evidence="1">Multi-pass membrane protein</topology>
    </subcellularLocation>
</comment>
<dbReference type="Proteomes" id="UP000323000">
    <property type="component" value="Chromosome 4"/>
</dbReference>
<dbReference type="FunFam" id="1.20.1560.10:FF:000009">
    <property type="entry name" value="ABC transporter B family member 1"/>
    <property type="match status" value="1"/>
</dbReference>
<dbReference type="FunFam" id="1.20.1560.10:FF:000044">
    <property type="entry name" value="ABC transporter B family member 9"/>
    <property type="match status" value="1"/>
</dbReference>
<evidence type="ECO:0000256" key="10">
    <source>
        <dbReference type="ARBA" id="ARBA00023180"/>
    </source>
</evidence>
<evidence type="ECO:0000256" key="3">
    <source>
        <dbReference type="ARBA" id="ARBA00022448"/>
    </source>
</evidence>
<dbReference type="AlphaFoldDB" id="A0A5C7I3R6"/>
<dbReference type="Gene3D" id="1.20.1560.10">
    <property type="entry name" value="ABC transporter type 1, transmembrane domain"/>
    <property type="match status" value="1"/>
</dbReference>
<dbReference type="GO" id="GO:0090374">
    <property type="term" value="P:oligopeptide export from mitochondrion"/>
    <property type="evidence" value="ECO:0007669"/>
    <property type="project" value="TreeGrafter"/>
</dbReference>
<feature type="transmembrane region" description="Helical" evidence="12">
    <location>
        <begin position="257"/>
        <end position="280"/>
    </location>
</feature>
<feature type="compositionally biased region" description="Low complexity" evidence="11">
    <location>
        <begin position="613"/>
        <end position="625"/>
    </location>
</feature>
<feature type="transmembrane region" description="Helical" evidence="12">
    <location>
        <begin position="81"/>
        <end position="101"/>
    </location>
</feature>
<evidence type="ECO:0000256" key="7">
    <source>
        <dbReference type="ARBA" id="ARBA00022840"/>
    </source>
</evidence>
<dbReference type="GO" id="GO:0010328">
    <property type="term" value="F:auxin influx transmembrane transporter activity"/>
    <property type="evidence" value="ECO:0007669"/>
    <property type="project" value="UniProtKB-ARBA"/>
</dbReference>
<dbReference type="Gene3D" id="3.40.50.300">
    <property type="entry name" value="P-loop containing nucleotide triphosphate hydrolases"/>
    <property type="match status" value="2"/>
</dbReference>
<dbReference type="GO" id="GO:0016887">
    <property type="term" value="F:ATP hydrolysis activity"/>
    <property type="evidence" value="ECO:0007669"/>
    <property type="project" value="InterPro"/>
</dbReference>
<keyword evidence="8 12" id="KW-1133">Transmembrane helix</keyword>
<dbReference type="InterPro" id="IPR017871">
    <property type="entry name" value="ABC_transporter-like_CS"/>
</dbReference>
<evidence type="ECO:0000259" key="14">
    <source>
        <dbReference type="PROSITE" id="PS50929"/>
    </source>
</evidence>
<evidence type="ECO:0000256" key="12">
    <source>
        <dbReference type="SAM" id="Phobius"/>
    </source>
</evidence>
<dbReference type="FunFam" id="3.40.50.300:FF:000066">
    <property type="entry name" value="ABC transporter B family member 1"/>
    <property type="match status" value="2"/>
</dbReference>
<feature type="transmembrane region" description="Helical" evidence="12">
    <location>
        <begin position="30"/>
        <end position="54"/>
    </location>
</feature>
<evidence type="ECO:0000313" key="15">
    <source>
        <dbReference type="EMBL" id="TXG63206.1"/>
    </source>
</evidence>
<gene>
    <name evidence="15" type="ORF">EZV62_010200</name>
</gene>
<evidence type="ECO:0000259" key="13">
    <source>
        <dbReference type="PROSITE" id="PS50893"/>
    </source>
</evidence>
<dbReference type="PANTHER" id="PTHR43394">
    <property type="entry name" value="ATP-DEPENDENT PERMEASE MDL1, MITOCHONDRIAL"/>
    <property type="match status" value="1"/>
</dbReference>
<feature type="domain" description="ABC transporter" evidence="13">
    <location>
        <begin position="356"/>
        <end position="592"/>
    </location>
</feature>
<name>A0A5C7I3R6_9ROSI</name>
<evidence type="ECO:0000256" key="8">
    <source>
        <dbReference type="ARBA" id="ARBA00022989"/>
    </source>
</evidence>
<dbReference type="FunFam" id="1.20.1560.10:FF:000025">
    <property type="entry name" value="ABC transporter B family member 9"/>
    <property type="match status" value="1"/>
</dbReference>
<evidence type="ECO:0000256" key="4">
    <source>
        <dbReference type="ARBA" id="ARBA00022692"/>
    </source>
</evidence>
<accession>A0A5C7I3R6</accession>
<dbReference type="EMBL" id="VAHF01000004">
    <property type="protein sequence ID" value="TXG63206.1"/>
    <property type="molecule type" value="Genomic_DNA"/>
</dbReference>
<dbReference type="PROSITE" id="PS50929">
    <property type="entry name" value="ABC_TM1F"/>
    <property type="match status" value="2"/>
</dbReference>
<reference evidence="16" key="1">
    <citation type="journal article" date="2019" name="Gigascience">
        <title>De novo genome assembly of the endangered Acer yangbiense, a plant species with extremely small populations endemic to Yunnan Province, China.</title>
        <authorList>
            <person name="Yang J."/>
            <person name="Wariss H.M."/>
            <person name="Tao L."/>
            <person name="Zhang R."/>
            <person name="Yun Q."/>
            <person name="Hollingsworth P."/>
            <person name="Dao Z."/>
            <person name="Luo G."/>
            <person name="Guo H."/>
            <person name="Ma Y."/>
            <person name="Sun W."/>
        </authorList>
    </citation>
    <scope>NUCLEOTIDE SEQUENCE [LARGE SCALE GENOMIC DNA]</scope>
    <source>
        <strain evidence="16">cv. Malutang</strain>
    </source>
</reference>
<feature type="domain" description="ABC transmembrane type-1" evidence="14">
    <location>
        <begin position="679"/>
        <end position="965"/>
    </location>
</feature>
<feature type="transmembrane region" description="Helical" evidence="12">
    <location>
        <begin position="157"/>
        <end position="177"/>
    </location>
</feature>
<dbReference type="GO" id="GO:0015421">
    <property type="term" value="F:ABC-type oligopeptide transporter activity"/>
    <property type="evidence" value="ECO:0007669"/>
    <property type="project" value="TreeGrafter"/>
</dbReference>
<keyword evidence="9 12" id="KW-0472">Membrane</keyword>
<evidence type="ECO:0000256" key="2">
    <source>
        <dbReference type="ARBA" id="ARBA00007577"/>
    </source>
</evidence>
<evidence type="ECO:0000313" key="16">
    <source>
        <dbReference type="Proteomes" id="UP000323000"/>
    </source>
</evidence>
<evidence type="ECO:0000256" key="1">
    <source>
        <dbReference type="ARBA" id="ARBA00004651"/>
    </source>
</evidence>
<keyword evidence="3" id="KW-0813">Transport</keyword>
<proteinExistence type="inferred from homology"/>
<feature type="domain" description="ABC transmembrane type-1" evidence="14">
    <location>
        <begin position="34"/>
        <end position="321"/>
    </location>
</feature>
<dbReference type="OrthoDB" id="6500128at2759"/>
<dbReference type="PROSITE" id="PS00211">
    <property type="entry name" value="ABC_TRANSPORTER_1"/>
    <property type="match status" value="2"/>
</dbReference>
<evidence type="ECO:0000256" key="9">
    <source>
        <dbReference type="ARBA" id="ARBA00023136"/>
    </source>
</evidence>
<dbReference type="PROSITE" id="PS50893">
    <property type="entry name" value="ABC_TRANSPORTER_2"/>
    <property type="match status" value="2"/>
</dbReference>
<dbReference type="CDD" id="cd18578">
    <property type="entry name" value="ABC_6TM_Pgp_ABCB1_D2_like"/>
    <property type="match status" value="1"/>
</dbReference>
<keyword evidence="4 12" id="KW-0812">Transmembrane</keyword>
<dbReference type="PANTHER" id="PTHR43394:SF16">
    <property type="entry name" value="ABC TRANSPORTER B FAMILY MEMBER 4-LIKE ISOFORM X1"/>
    <property type="match status" value="1"/>
</dbReference>
<keyword evidence="16" id="KW-1185">Reference proteome</keyword>
<keyword evidence="10" id="KW-0325">Glycoprotein</keyword>
<evidence type="ECO:0000256" key="11">
    <source>
        <dbReference type="SAM" id="MobiDB-lite"/>
    </source>
</evidence>
<dbReference type="InterPro" id="IPR027417">
    <property type="entry name" value="P-loop_NTPase"/>
</dbReference>
<dbReference type="Pfam" id="PF00664">
    <property type="entry name" value="ABC_membrane"/>
    <property type="match status" value="2"/>
</dbReference>
<dbReference type="CDD" id="cd03249">
    <property type="entry name" value="ABC_MTABC3_MDL1_MDL2"/>
    <property type="match status" value="2"/>
</dbReference>
<sequence>MSDGDQSKTNEKTNTVPFQKLFTFADSTDAALMIIGTIGALGNGLSMPLAALIFGEMTDSFGQNQNKSGIVDVISKYTLKLVYLAIGAGVASFLEVSCWMVTGERQSARIRALYLKTILRQDIAFFDKETNTGEVIGRMSGDTVLLQDAMGEKVGKFLQLISTFIGGFVIAFAKGWLLTLVMLTSIAALVLSGGTMALMMLKMASRGQNANAKAATVVEQTVGSIRTVASFTGEKQAISNYNKFLVAAYKSGVHEGLATGLGLGLVMSIVYFSYALSIWYGGKLILEKGYTGGQVFNVIIAVMTGSMSLGQTSPCLSAFAAGQAAAFKMFETINRKPEIDAYDTRGKILDDIKGDIELRDVYFSYPARPDEQIFSGFSLDIPSGTTAALVGQSGSGKSTVISLIERFYDPQAGEVLIDGINLKEFQLKWIRGKIGLVSQEPVLFTLSIKDNIAYGKDGATTEEIRAAAELANTSKFIDKLPQGLDTMVGEHGIQLSGGQKQRIAIARAILKDPRILLLDEATSALDVKSERVVQEALDKIMVDRTTVIVAHRLSTVRNADMIAVIHQGQMIEKGSHSELLKDVDGAYSQLIRLQDVNKESEEAGNGHNKSEIMMDSSRQSSQRMSCNSFSGSFRLPTGPNVNDNGVGEPEGPPLPSEPAPEVSIRRLAYLNKPEIPVLLIGTISAVANGAIFPVFGILISSVISSYYKPPAQLKKDTRFWAQMYTLLGIAAFLANPAQTYFFSVAGSKLIKRIRSMCFEKVVHMEVGWFDEPEHLSGAISARLSADAASLRALVGDTLALLVQNTSTAAVGLVIAFIASWQLALIILALLPLIGINGYFQVKFMKGFSADAKMMYEEASQVANDAVGSIRTVSSFCAEEKVMDLYQKKCEGPIKTGTRQGLISGAGFGVSFFLLFSFYGTCFYAAARLVDDGKITFSDIFRVFFVLTLTAIGLSQSGSMAPDSSKAKNAAASIFAIIDRKSKIDPSDESGMTIENVKGEIELRHVSFKYPLRPDTLILLDFSLSIHAGETVALVGESGSGKSTVVSLLQRFYEPDSGQITLDRVEIQKLKLKWFRQQMGLVSQEPILFNDTIRSNITYGKEGNATEAEILAASELANAHNFISSLQQGYDTMVGERGVQLSGGQKQRIAIARAIVKSPKILLFDEATSALDAESERVVQDALDRVMKNRTIVVVAHRLSTIKNADVIAVVKNGVIVEKGKHENLINIEDGFYASLVALHTSASTV</sequence>
<keyword evidence="6" id="KW-0547">Nucleotide-binding</keyword>
<dbReference type="InterPro" id="IPR003439">
    <property type="entry name" value="ABC_transporter-like_ATP-bd"/>
</dbReference>
<dbReference type="InterPro" id="IPR003593">
    <property type="entry name" value="AAA+_ATPase"/>
</dbReference>
<dbReference type="InterPro" id="IPR036640">
    <property type="entry name" value="ABC1_TM_sf"/>
</dbReference>
<keyword evidence="7" id="KW-0067">ATP-binding</keyword>
<dbReference type="CDD" id="cd18577">
    <property type="entry name" value="ABC_6TM_Pgp_ABCB1_D1_like"/>
    <property type="match status" value="1"/>
</dbReference>
<feature type="transmembrane region" description="Helical" evidence="12">
    <location>
        <begin position="675"/>
        <end position="703"/>
    </location>
</feature>
<comment type="caution">
    <text evidence="15">The sequence shown here is derived from an EMBL/GenBank/DDBJ whole genome shotgun (WGS) entry which is preliminary data.</text>
</comment>
<dbReference type="SUPFAM" id="SSF52540">
    <property type="entry name" value="P-loop containing nucleoside triphosphate hydrolases"/>
    <property type="match status" value="2"/>
</dbReference>
<feature type="transmembrane region" description="Helical" evidence="12">
    <location>
        <begin position="808"/>
        <end position="835"/>
    </location>
</feature>
<evidence type="ECO:0000256" key="6">
    <source>
        <dbReference type="ARBA" id="ARBA00022741"/>
    </source>
</evidence>
<keyword evidence="5" id="KW-0677">Repeat</keyword>
<comment type="similarity">
    <text evidence="2">Belongs to the ABC transporter superfamily. ABCB family. Multidrug resistance exporter (TC 3.A.1.201) subfamily.</text>
</comment>
<feature type="transmembrane region" description="Helical" evidence="12">
    <location>
        <begin position="723"/>
        <end position="746"/>
    </location>
</feature>